<feature type="compositionally biased region" description="Low complexity" evidence="3">
    <location>
        <begin position="12"/>
        <end position="25"/>
    </location>
</feature>
<evidence type="ECO:0000256" key="2">
    <source>
        <dbReference type="PROSITE-ProRule" id="PRU00076"/>
    </source>
</evidence>
<feature type="domain" description="EGF-like" evidence="4">
    <location>
        <begin position="3275"/>
        <end position="3314"/>
    </location>
</feature>
<feature type="domain" description="EGF-like" evidence="4">
    <location>
        <begin position="3597"/>
        <end position="3636"/>
    </location>
</feature>
<feature type="compositionally biased region" description="Basic and acidic residues" evidence="3">
    <location>
        <begin position="81"/>
        <end position="100"/>
    </location>
</feature>
<evidence type="ECO:0000259" key="4">
    <source>
        <dbReference type="PROSITE" id="PS50026"/>
    </source>
</evidence>
<organism evidence="5 6">
    <name type="scientific">Polypedilum vanderplanki</name>
    <name type="common">Sleeping chironomid midge</name>
    <dbReference type="NCBI Taxonomy" id="319348"/>
    <lineage>
        <taxon>Eukaryota</taxon>
        <taxon>Metazoa</taxon>
        <taxon>Ecdysozoa</taxon>
        <taxon>Arthropoda</taxon>
        <taxon>Hexapoda</taxon>
        <taxon>Insecta</taxon>
        <taxon>Pterygota</taxon>
        <taxon>Neoptera</taxon>
        <taxon>Endopterygota</taxon>
        <taxon>Diptera</taxon>
        <taxon>Nematocera</taxon>
        <taxon>Chironomoidea</taxon>
        <taxon>Chironomidae</taxon>
        <taxon>Chironominae</taxon>
        <taxon>Polypedilum</taxon>
        <taxon>Polypedilum</taxon>
    </lineage>
</organism>
<feature type="domain" description="EGF-like" evidence="4">
    <location>
        <begin position="2311"/>
        <end position="2349"/>
    </location>
</feature>
<dbReference type="PROSITE" id="PS50026">
    <property type="entry name" value="EGF_3"/>
    <property type="match status" value="29"/>
</dbReference>
<dbReference type="EMBL" id="JADBJN010000001">
    <property type="protein sequence ID" value="KAG5682027.1"/>
    <property type="molecule type" value="Genomic_DNA"/>
</dbReference>
<feature type="domain" description="EGF-like" evidence="4">
    <location>
        <begin position="1666"/>
        <end position="1705"/>
    </location>
</feature>
<dbReference type="PROSITE" id="PS01186">
    <property type="entry name" value="EGF_2"/>
    <property type="match status" value="13"/>
</dbReference>
<keyword evidence="1 2" id="KW-1015">Disulfide bond</keyword>
<dbReference type="PANTHER" id="PTHR22963:SF39">
    <property type="entry name" value="DUMPY"/>
    <property type="match status" value="1"/>
</dbReference>
<reference evidence="5" key="1">
    <citation type="submission" date="2021-03" db="EMBL/GenBank/DDBJ databases">
        <title>Chromosome level genome of the anhydrobiotic midge Polypedilum vanderplanki.</title>
        <authorList>
            <person name="Yoshida Y."/>
            <person name="Kikawada T."/>
            <person name="Gusev O."/>
        </authorList>
    </citation>
    <scope>NUCLEOTIDE SEQUENCE</scope>
    <source>
        <strain evidence="5">NIAS01</strain>
        <tissue evidence="5">Whole body or cell culture</tissue>
    </source>
</reference>
<feature type="domain" description="EGF-like" evidence="4">
    <location>
        <begin position="1992"/>
        <end position="2031"/>
    </location>
</feature>
<feature type="compositionally biased region" description="Basic and acidic residues" evidence="3">
    <location>
        <begin position="1"/>
        <end position="11"/>
    </location>
</feature>
<feature type="disulfide bond" evidence="2">
    <location>
        <begin position="2912"/>
        <end position="2922"/>
    </location>
</feature>
<feature type="domain" description="EGF-like" evidence="4">
    <location>
        <begin position="1559"/>
        <end position="1598"/>
    </location>
</feature>
<evidence type="ECO:0000313" key="5">
    <source>
        <dbReference type="EMBL" id="KAG5682027.1"/>
    </source>
</evidence>
<dbReference type="Gene3D" id="2.10.25.10">
    <property type="entry name" value="Laminin"/>
    <property type="match status" value="2"/>
</dbReference>
<feature type="domain" description="EGF-like" evidence="4">
    <location>
        <begin position="3760"/>
        <end position="3797"/>
    </location>
</feature>
<dbReference type="InterPro" id="IPR048407">
    <property type="entry name" value="Dumpy_DPY"/>
</dbReference>
<comment type="caution">
    <text evidence="2">Lacks conserved residue(s) required for the propagation of feature annotation.</text>
</comment>
<dbReference type="PANTHER" id="PTHR22963">
    <property type="entry name" value="ENDOGLIN-RELATED"/>
    <property type="match status" value="1"/>
</dbReference>
<dbReference type="Proteomes" id="UP001107558">
    <property type="component" value="Chromosome 1"/>
</dbReference>
<evidence type="ECO:0000256" key="1">
    <source>
        <dbReference type="ARBA" id="ARBA00023157"/>
    </source>
</evidence>
<feature type="domain" description="EGF-like" evidence="4">
    <location>
        <begin position="1347"/>
        <end position="1386"/>
    </location>
</feature>
<feature type="compositionally biased region" description="Polar residues" evidence="3">
    <location>
        <begin position="52"/>
        <end position="79"/>
    </location>
</feature>
<feature type="domain" description="EGF-like" evidence="4">
    <location>
        <begin position="3120"/>
        <end position="3158"/>
    </location>
</feature>
<gene>
    <name evidence="5" type="ORF">PVAND_011419</name>
</gene>
<feature type="domain" description="EGF-like" evidence="4">
    <location>
        <begin position="2099"/>
        <end position="2138"/>
    </location>
</feature>
<keyword evidence="2" id="KW-0245">EGF-like domain</keyword>
<feature type="domain" description="EGF-like" evidence="4">
    <location>
        <begin position="789"/>
        <end position="829"/>
    </location>
</feature>
<feature type="domain" description="EGF-like" evidence="4">
    <location>
        <begin position="2909"/>
        <end position="2946"/>
    </location>
</feature>
<feature type="domain" description="EGF-like" evidence="4">
    <location>
        <begin position="2849"/>
        <end position="2888"/>
    </location>
</feature>
<evidence type="ECO:0000256" key="3">
    <source>
        <dbReference type="SAM" id="MobiDB-lite"/>
    </source>
</evidence>
<feature type="domain" description="EGF-like" evidence="4">
    <location>
        <begin position="619"/>
        <end position="658"/>
    </location>
</feature>
<feature type="domain" description="EGF-like" evidence="4">
    <location>
        <begin position="2523"/>
        <end position="2561"/>
    </location>
</feature>
<feature type="domain" description="EGF-like" evidence="4">
    <location>
        <begin position="3805"/>
        <end position="3844"/>
    </location>
</feature>
<feature type="domain" description="EGF-like" evidence="4">
    <location>
        <begin position="2204"/>
        <end position="2243"/>
    </location>
</feature>
<keyword evidence="6" id="KW-1185">Reference proteome</keyword>
<feature type="domain" description="EGF-like" evidence="4">
    <location>
        <begin position="2417"/>
        <end position="2456"/>
    </location>
</feature>
<dbReference type="OrthoDB" id="7783995at2759"/>
<feature type="domain" description="EGF-like" evidence="4">
    <location>
        <begin position="2959"/>
        <end position="2997"/>
    </location>
</feature>
<comment type="caution">
    <text evidence="5">The sequence shown here is derived from an EMBL/GenBank/DDBJ whole genome shotgun (WGS) entry which is preliminary data.</text>
</comment>
<feature type="disulfide bond" evidence="2">
    <location>
        <begin position="3763"/>
        <end position="3773"/>
    </location>
</feature>
<feature type="domain" description="EGF-like" evidence="4">
    <location>
        <begin position="2582"/>
        <end position="2622"/>
    </location>
</feature>
<feature type="domain" description="EGF-like" evidence="4">
    <location>
        <begin position="3168"/>
        <end position="3206"/>
    </location>
</feature>
<name>A0A9J6CK05_POLVA</name>
<dbReference type="GO" id="GO:0005509">
    <property type="term" value="F:calcium ion binding"/>
    <property type="evidence" value="ECO:0007669"/>
    <property type="project" value="InterPro"/>
</dbReference>
<accession>A0A9J6CK05</accession>
<dbReference type="SMART" id="SM00179">
    <property type="entry name" value="EGF_CA"/>
    <property type="match status" value="8"/>
</dbReference>
<sequence>MTTQKSFEKETTLSSEFSTTLPSTEQSEMTTQKSFEKEITTESINFIDDSKAQSTTSPKSFNKVTKSGFESTSFDSSAVTPKKDDFLSKQDRKNDERVDYSKTVTSTPLSKTTSTFKINYKEQEEDKLGILGENNTTEHEYLDFQYPEIELNTTTTMNIITTTSSMDEYENTTLEYLWGNDDNQTNTESEELTTIRNNEENIECETHVDCFGRLYCFNNSCLDPCLLNPCSSNITCLYKDNSLSCLCTGTNLASEISCLQKTEIGCKSNSECSSQKACVNGACIDICADPKINPCVKQECQMMNHQPVCVTVCQCQKHADCPNNAKCNGCDCIPQANVTFGNGCEHCPAGMSCDITTGACFKEPLMPKKPELCNSDHDCIETETCYMGFCVDPCQFQDVCPKQALCVAKLHRPTCICKEGDISHNCTSKILPQCTKNEDCSINEACIDFKCNLPCDVHNPCAQNAVCVNVNHGCDCTCVEGFAGNGYTFCHPVNDYQPVCQYNEDCPPNKYCDRMNRVCINPCSDDMCGDNAECFVENHEPQCRCLRNYQGNAFIECQLSEQCSDNSQCPSSQVCKNGVCITPSCNCGPNAECTIENHEIRCTCPKGYRGNPYISCDQNLHACIPNPCGQNALCELDKGNPICVCPKNMTGNPFDKCIPKGKECTKNSCGPNSGCRVVNRKVVCYCLPNFEGNPPQKPCQPPSNPCDSNICGPNTQCSIDKNGFAKCTCLPNFIESPNTIRGCVESKDQCQSNPCGIGAICDSTKTPMCYCPGNTRGNPFRQCTEPTIVRDLCRPGPCGKNADCFVISNDEERCLCKSGYQGDPYVSCIEIPKSVCDPTPCGPLAQCIVSSERKSICICQEGTKGDPTSYEGCQKTECQSDRDCDIDKACFGSTCRNPCEGACGLNTHCVVEQHRPVCSCVAEYTGNPYTKCYLIEDRNVVPYDPCSQRKKDFDCNPECLLNSDCPENKSCMNRRCTDPCKDACGRNTICTVKSHTAICRCKEGYYGDALIQCYQIPPDRDQTNDPCKTNPPPCSQNVKCFSYDGKIAICDNCASPDSYNNLECRPQCTTDSECSGKLACINSRCVDPCQNLCGTNSICDVISHKPYCRCMENTYGNPYEHCEHTPYHEPKVTCGDNICGPNAECSQKGKVFKCVCQKDFFGNALIGCHPECRINSDCSHDKACVRNRCENPCQENICGTRATCEVKNHKAVCSCLPGLRGNPYESCTDQVDDMPLVVQNPCGPPTPCGPYSKCHISTFGVATCSCLSGMKGSPPHCRPECVMSADCGQSESCIRNRCVNPCTENPCGARAVCDVKNHNPICRCDGKLIGDPFIACHEPEPDDEVIEKNPCGPPSPCGPNSICAIDQKRPVCSCLADYFGSPPYCRPQCVIDADCSYNEGCVNNRCQSPCLNNPCGYNSECRVQNHVAVCQCLEGYRGDAFAECTKVIVHDHKSPCDNNPCAANAQCTMIDNERYSCACIPPYRGDPYNAGCKPECVSSNECPSHLNCINFFCRDPCPGLCGRNALCEVSNHNVNCLCEDGMTGNPFIACHKEVVPVKPIDPCREKNPCGPNALCQNRDGRPVCSCLPDAINAPPNCRFECLVHSDCKSNEACVGKKCQDPCTKNNVCGRNAECRAHNHNIFCYCLPNFVGDPFVGCTKEPAIVHDENPCVPSPCGPNSICRKGANNEAICKCVENMLGAPPNCRPECSIAQDCPPTRTCIRGRCVDACIGACGNNAVCTVHNHVPTCECISREYQGDPYSGCIYREALQPPEIPMPCNPSPCGVNALCKERNGVGSCSCMKNFFGDPYVHCRPQCVVNNDCDFSQTCINNRCVDACLGACGMNTRCTVINHSPTCYCLEGFTGNPLSNCHRKPDLSYLPPAKTPCQSNPCGSNAICKERNGIGSCVCKEYYYGDPYVACNPECLTSADCPLNKACNDQLRCENPCLKRDICGINAICEVVSHSPVCVCRNGLTGDPFIKCFADEKPIAKDPVNPCIPSPCGPHSKCRESTKGVAVCSCVENTIGRPPMCRPECTTDSECPANLACLNLRCKDPCIGSCSDNAVCHVIYHKATCKCLDGFTGDGYSSCNFVQTPIIEEPIQPCNPSPCGSNAICKERNGAASCTCEDDFFGDPYLGCRPECLSSFDCPSNKACYQNKCKDVCIGACGVNAQCIGFNHMPSCICNDGYTGDARSGCYEIPKEIIPINPCIPSPCGQNSQCRQSSNNHAVCSCLPDMRGSPPNCQPECTTNSECELSKSCINRRCIDPCSASPCARDNARCIVTNHNAICRCQSGYEGDPFSECRPIKIEQDPIDPCLASPCGPNSICQSINNNVACSCKPSYIGKPPFCRPECVFNSDCPLNLACTNYKCVDVCVGACGINAECNAVSHSAQCHCLPGFTGDPFSACTQIQFTPPEEKLDPCNPSPCGSNAVCKTFNGAGSCTCLPDFRGDPYRGCRPECTTNSECPSDLACINKKCKNPCIGLCAENSECRVISHNAVCQCIDGYEGEPTRGCRLREITTPRPTEPCTPSPCGPNSICRVKNNQAVCSCLPGYFNSPPNCRPECVVSAECDQDKACVNERCKNPCREQSPCAPQNARCTVINHNAICTCANGYEGDPFTNCQKIQETPVERRNPCSPSPCGPNSQCRESPNGPAVCSCLPGMIGSPPNCRPECTASHECEPSKACQNNRCIDPCSSNPCALHNSRCTVVNHNAICSCLVGYEGDPTIECNLIPISTARTPVVSPCEINPCGVNAECRERNGAAACYCLPDYPQGDPYTGCSRECEFNDDCSSHLACTRNYRCEDPCPGVCGINARCNVLNHIPTCECITGYQGDPFSICKEIPVTPPPKINPCNPSPCGSNAQCREGSNNQPICSCLPNMINSPPNCRPECIVSQECPASLACINQKCVDPCPNTCGINARCEVRNHAPICSCRPHYQGDPFTQCSRIPHDEIETTTSKSPSCTPNPCGLNSVCRISGDSFTCACLPGMLNSPPNCRPECLVASDCSSSMTCINKQCKDPCIGSCGSFTECHVLSHTPVCSCQAGMTGDPFSGCVPITTTSRPIKIDPCDGACGQNAECRKGQCFCILDYQGNPYESCRPECVLNVDCPRNKACVKKHCIDPCNNNICGNNAICEAVNHMAICSCPENTEGNPLVQCTPVQEDTKVVNREPCSPNPCGPYSQCKVHNNQAICSCLQGYLGTPPQCRPECLISSECSLTQSCIGQKCTDPCPGACGVNARCEVRNHSPICTCNADMTGDPFRKCVEYVKPQIMEEKSNPCIPSPCGPNSICRESPNGQAICNCLENYIGNPPHCKPECTVNYDCSNDQICERNKCVNPCPSICGENAECRVVGHSITCKCRENTEGDPFYRCTPKKQEDSIVNICEPSPCGFNAECIERNGAGSCKCIDDHFGDPYVGCKPECVSNSECLLNQACVNYKCINPCYGVCGRNSECKVINHVPTCNCIDGYEGNAFDECIRIEDQPVTEKSGNPCLPSPCGQNAQCRVNNNQPVCTCEINFIGSPPNCKPECTINTECSDNQACIDYRCKSPCVNNLCGYLAECIVQRHRPLCKCKPGTNGDPFISCSPIEEKTPMHEPPQNPCYPSPCGPNSICRESPNGQAICSCVENMIGSPPSCRPQCISNSDCGPNEACINQKCQNPCINACPSGSDCRVQNHVAICECPPNYTGNAFEGCTRIIERPPVKDDPCNPNPCGRNAICENGICRCSNELYKGDPYVACRPECTNSADCSTNKACVRNKCVNPCQNICANNAVCTVQNHIPICQCPDGMTGDPFVQCRVYDEPKQPTNPCFPSPCGQNAQCRESSNGHAVCSCLPNMINSPPNCRPECLTSSECDLSKACQNQRCVDVCGPNTCGINAYCQARSHSPICRCNQNFEGDPFTRCNPIREDDPTPQNVCYPSPCGPNSICKEFLVFLLVLACLNISELLQIVDQSVKCHLQGTNGVGACFCIDEYQGNPYEGCRPECVLNSDCPSHLACVNSKCKDICPGSCGLNAQCRVVNHNVMCTCIDHYTGNAYTNCYYLQDETPPVYKNPCSPSPCGSNAQCREGPNNQPICSCLPT</sequence>
<feature type="domain" description="EGF-like" evidence="4">
    <location>
        <begin position="3488"/>
        <end position="3526"/>
    </location>
</feature>
<dbReference type="SUPFAM" id="SSF90148">
    <property type="entry name" value="DPY module"/>
    <property type="match status" value="10"/>
</dbReference>
<proteinExistence type="predicted"/>
<dbReference type="InterPro" id="IPR003645">
    <property type="entry name" value="Fol_N"/>
</dbReference>
<dbReference type="InterPro" id="IPR001881">
    <property type="entry name" value="EGF-like_Ca-bd_dom"/>
</dbReference>
<dbReference type="SMART" id="SM00181">
    <property type="entry name" value="EGF"/>
    <property type="match status" value="68"/>
</dbReference>
<feature type="region of interest" description="Disordered" evidence="3">
    <location>
        <begin position="1"/>
        <end position="101"/>
    </location>
</feature>
<dbReference type="Pfam" id="PF21164">
    <property type="entry name" value="Dumpy_DPY"/>
    <property type="match status" value="19"/>
</dbReference>
<feature type="domain" description="EGF-like" evidence="4">
    <location>
        <begin position="1452"/>
        <end position="1493"/>
    </location>
</feature>
<feature type="domain" description="EGF-like" evidence="4">
    <location>
        <begin position="2264"/>
        <end position="2301"/>
    </location>
</feature>
<feature type="domain" description="EGF-like" evidence="4">
    <location>
        <begin position="1238"/>
        <end position="1278"/>
    </location>
</feature>
<protein>
    <recommendedName>
        <fullName evidence="4">EGF-like domain-containing protein</fullName>
    </recommendedName>
</protein>
<dbReference type="SMART" id="SM00274">
    <property type="entry name" value="FOLN"/>
    <property type="match status" value="22"/>
</dbReference>
<feature type="domain" description="EGF-like" evidence="4">
    <location>
        <begin position="2631"/>
        <end position="2670"/>
    </location>
</feature>
<dbReference type="InterPro" id="IPR000742">
    <property type="entry name" value="EGF"/>
</dbReference>
<evidence type="ECO:0000313" key="6">
    <source>
        <dbReference type="Proteomes" id="UP001107558"/>
    </source>
</evidence>
<feature type="domain" description="EGF-like" evidence="4">
    <location>
        <begin position="4049"/>
        <end position="4079"/>
    </location>
</feature>
<feature type="domain" description="EGF-like" evidence="4">
    <location>
        <begin position="1882"/>
        <end position="1921"/>
    </location>
</feature>
<feature type="domain" description="EGF-like" evidence="4">
    <location>
        <begin position="746"/>
        <end position="784"/>
    </location>
</feature>